<sequence length="301" mass="32468">MGLTLAKALRLKNNSTPRVAFVGAGGKTTALFQLAREISPCIITTTTHLGAWQANDADQHIIAHNSEDFKKLEENSPSGIILVTGPEENDRLQSLPTENLNWLENYCKTHSLPLLIEADGARQKALKAPSAHEPVIPDFVDQVVVVAGLSGLGKVLSDEWVYGAERFVEISASSEQEIISAEMLSAVMTDGDGGLKNIPPKARRIALLNQADTPELQAISSRMAQNLLTHFDAVLTGTLQPVELVNYEPVAAIILAAGESSRYGEPKQLLDYHGRPFIRVVAETALRAELSPVIVVAGSNH</sequence>
<dbReference type="AlphaFoldDB" id="A0A8J6NEE4"/>
<evidence type="ECO:0000313" key="3">
    <source>
        <dbReference type="Proteomes" id="UP000614469"/>
    </source>
</evidence>
<dbReference type="EMBL" id="JACNJN010000010">
    <property type="protein sequence ID" value="MBC8333653.1"/>
    <property type="molecule type" value="Genomic_DNA"/>
</dbReference>
<dbReference type="InterPro" id="IPR017587">
    <property type="entry name" value="YqeC"/>
</dbReference>
<dbReference type="GO" id="GO:0016779">
    <property type="term" value="F:nucleotidyltransferase activity"/>
    <property type="evidence" value="ECO:0007669"/>
    <property type="project" value="UniProtKB-ARBA"/>
</dbReference>
<proteinExistence type="predicted"/>
<gene>
    <name evidence="2" type="primary">yqeC</name>
    <name evidence="2" type="ORF">H8E29_00145</name>
</gene>
<dbReference type="PANTHER" id="PTHR43777:SF1">
    <property type="entry name" value="MOLYBDENUM COFACTOR CYTIDYLYLTRANSFERASE"/>
    <property type="match status" value="1"/>
</dbReference>
<dbReference type="Pfam" id="PF19842">
    <property type="entry name" value="YqeC"/>
    <property type="match status" value="1"/>
</dbReference>
<accession>A0A8J6NEE4</accession>
<name>A0A8J6NEE4_9CHLR</name>
<dbReference type="InterPro" id="IPR029044">
    <property type="entry name" value="Nucleotide-diphossugar_trans"/>
</dbReference>
<feature type="domain" description="MobA-like NTP transferase" evidence="1">
    <location>
        <begin position="252"/>
        <end position="299"/>
    </location>
</feature>
<dbReference type="PANTHER" id="PTHR43777">
    <property type="entry name" value="MOLYBDENUM COFACTOR CYTIDYLYLTRANSFERASE"/>
    <property type="match status" value="1"/>
</dbReference>
<dbReference type="InterPro" id="IPR025877">
    <property type="entry name" value="MobA-like_NTP_Trfase"/>
</dbReference>
<evidence type="ECO:0000313" key="2">
    <source>
        <dbReference type="EMBL" id="MBC8333653.1"/>
    </source>
</evidence>
<dbReference type="Pfam" id="PF12804">
    <property type="entry name" value="NTP_transf_3"/>
    <property type="match status" value="1"/>
</dbReference>
<dbReference type="SUPFAM" id="SSF53448">
    <property type="entry name" value="Nucleotide-diphospho-sugar transferases"/>
    <property type="match status" value="1"/>
</dbReference>
<feature type="non-terminal residue" evidence="2">
    <location>
        <position position="301"/>
    </location>
</feature>
<reference evidence="2 3" key="1">
    <citation type="submission" date="2020-08" db="EMBL/GenBank/DDBJ databases">
        <title>Bridging the membrane lipid divide: bacteria of the FCB group superphylum have the potential to synthesize archaeal ether lipids.</title>
        <authorList>
            <person name="Villanueva L."/>
            <person name="Von Meijenfeldt F.A.B."/>
            <person name="Westbye A.B."/>
            <person name="Yadav S."/>
            <person name="Hopmans E.C."/>
            <person name="Dutilh B.E."/>
            <person name="Sinninghe Damste J.S."/>
        </authorList>
    </citation>
    <scope>NUCLEOTIDE SEQUENCE [LARGE SCALE GENOMIC DNA]</scope>
    <source>
        <strain evidence="2">NIOZ-UU36</strain>
    </source>
</reference>
<dbReference type="Gene3D" id="3.90.550.10">
    <property type="entry name" value="Spore Coat Polysaccharide Biosynthesis Protein SpsA, Chain A"/>
    <property type="match status" value="1"/>
</dbReference>
<organism evidence="2 3">
    <name type="scientific">Candidatus Desulfolinea nitratireducens</name>
    <dbReference type="NCBI Taxonomy" id="2841698"/>
    <lineage>
        <taxon>Bacteria</taxon>
        <taxon>Bacillati</taxon>
        <taxon>Chloroflexota</taxon>
        <taxon>Anaerolineae</taxon>
        <taxon>Anaerolineales</taxon>
        <taxon>Anaerolineales incertae sedis</taxon>
        <taxon>Candidatus Desulfolinea</taxon>
    </lineage>
</organism>
<comment type="caution">
    <text evidence="2">The sequence shown here is derived from an EMBL/GenBank/DDBJ whole genome shotgun (WGS) entry which is preliminary data.</text>
</comment>
<dbReference type="Proteomes" id="UP000614469">
    <property type="component" value="Unassembled WGS sequence"/>
</dbReference>
<dbReference type="NCBIfam" id="TIGR03172">
    <property type="entry name" value="selenium cofactor biosynthesis protein YqeC"/>
    <property type="match status" value="1"/>
</dbReference>
<evidence type="ECO:0000259" key="1">
    <source>
        <dbReference type="Pfam" id="PF12804"/>
    </source>
</evidence>
<protein>
    <submittedName>
        <fullName evidence="2">Putative selenium-dependent hydroxylase accessory protein YqeC</fullName>
    </submittedName>
</protein>